<organism evidence="6 7">
    <name type="scientific">Lacipirellula limnantheis</name>
    <dbReference type="NCBI Taxonomy" id="2528024"/>
    <lineage>
        <taxon>Bacteria</taxon>
        <taxon>Pseudomonadati</taxon>
        <taxon>Planctomycetota</taxon>
        <taxon>Planctomycetia</taxon>
        <taxon>Pirellulales</taxon>
        <taxon>Lacipirellulaceae</taxon>
        <taxon>Lacipirellula</taxon>
    </lineage>
</organism>
<dbReference type="Gene3D" id="1.10.8.60">
    <property type="match status" value="1"/>
</dbReference>
<dbReference type="GO" id="GO:0043565">
    <property type="term" value="F:sequence-specific DNA binding"/>
    <property type="evidence" value="ECO:0007669"/>
    <property type="project" value="InterPro"/>
</dbReference>
<dbReference type="Pfam" id="PF00158">
    <property type="entry name" value="Sigma54_activat"/>
    <property type="match status" value="1"/>
</dbReference>
<dbReference type="EMBL" id="CP036339">
    <property type="protein sequence ID" value="QDT72032.1"/>
    <property type="molecule type" value="Genomic_DNA"/>
</dbReference>
<evidence type="ECO:0000256" key="1">
    <source>
        <dbReference type="ARBA" id="ARBA00022741"/>
    </source>
</evidence>
<dbReference type="InterPro" id="IPR003593">
    <property type="entry name" value="AAA+_ATPase"/>
</dbReference>
<dbReference type="CDD" id="cd00009">
    <property type="entry name" value="AAA"/>
    <property type="match status" value="1"/>
</dbReference>
<proteinExistence type="predicted"/>
<dbReference type="FunFam" id="3.40.50.300:FF:000006">
    <property type="entry name" value="DNA-binding transcriptional regulator NtrC"/>
    <property type="match status" value="1"/>
</dbReference>
<dbReference type="Pfam" id="PF25601">
    <property type="entry name" value="AAA_lid_14"/>
    <property type="match status" value="1"/>
</dbReference>
<dbReference type="AlphaFoldDB" id="A0A517TUI4"/>
<dbReference type="GO" id="GO:0006355">
    <property type="term" value="P:regulation of DNA-templated transcription"/>
    <property type="evidence" value="ECO:0007669"/>
    <property type="project" value="InterPro"/>
</dbReference>
<dbReference type="InterPro" id="IPR058031">
    <property type="entry name" value="AAA_lid_NorR"/>
</dbReference>
<evidence type="ECO:0000259" key="5">
    <source>
        <dbReference type="PROSITE" id="PS50045"/>
    </source>
</evidence>
<reference evidence="6 7" key="1">
    <citation type="submission" date="2019-02" db="EMBL/GenBank/DDBJ databases">
        <title>Deep-cultivation of Planctomycetes and their phenomic and genomic characterization uncovers novel biology.</title>
        <authorList>
            <person name="Wiegand S."/>
            <person name="Jogler M."/>
            <person name="Boedeker C."/>
            <person name="Pinto D."/>
            <person name="Vollmers J."/>
            <person name="Rivas-Marin E."/>
            <person name="Kohn T."/>
            <person name="Peeters S.H."/>
            <person name="Heuer A."/>
            <person name="Rast P."/>
            <person name="Oberbeckmann S."/>
            <person name="Bunk B."/>
            <person name="Jeske O."/>
            <person name="Meyerdierks A."/>
            <person name="Storesund J.E."/>
            <person name="Kallscheuer N."/>
            <person name="Luecker S."/>
            <person name="Lage O.M."/>
            <person name="Pohl T."/>
            <person name="Merkel B.J."/>
            <person name="Hornburger P."/>
            <person name="Mueller R.-W."/>
            <person name="Bruemmer F."/>
            <person name="Labrenz M."/>
            <person name="Spormann A.M."/>
            <person name="Op den Camp H."/>
            <person name="Overmann J."/>
            <person name="Amann R."/>
            <person name="Jetten M.S.M."/>
            <person name="Mascher T."/>
            <person name="Medema M.H."/>
            <person name="Devos D.P."/>
            <person name="Kaster A.-K."/>
            <person name="Ovreas L."/>
            <person name="Rohde M."/>
            <person name="Galperin M.Y."/>
            <person name="Jogler C."/>
        </authorList>
    </citation>
    <scope>NUCLEOTIDE SEQUENCE [LARGE SCALE GENOMIC DNA]</scope>
    <source>
        <strain evidence="6 7">I41</strain>
    </source>
</reference>
<dbReference type="RefSeq" id="WP_145431637.1">
    <property type="nucleotide sequence ID" value="NZ_CP036339.1"/>
</dbReference>
<dbReference type="Pfam" id="PF02954">
    <property type="entry name" value="HTH_8"/>
    <property type="match status" value="1"/>
</dbReference>
<accession>A0A517TUI4</accession>
<dbReference type="PRINTS" id="PR01590">
    <property type="entry name" value="HTHFIS"/>
</dbReference>
<feature type="domain" description="Sigma-54 factor interaction" evidence="5">
    <location>
        <begin position="24"/>
        <end position="253"/>
    </location>
</feature>
<keyword evidence="4" id="KW-0804">Transcription</keyword>
<sequence length="329" mass="36077">MASVALHSLASLETLPPDDPASLVIGRDTAVKRVAHHAERAAQVGCTVLLTGETGTGKEVWARLLHRVGARREQPFIPVNCAALTPTLAESQLFGHERGAFTGAAGASLGVFRAGDKGIVFLDEVGDMPLELQPKLLRVLQEGEVTPVGSSHPVKVDVQIIAATNRRLEQEVAEGRFREDLYYRLNLVELRMPPLRDRTADIPLFIEYFSQKYAKRYGQPVWRPDEDALRAFCEYQWPGNIRQLSFVLEQSYVLQCEPSLPGKGAARAESRDLPYTDLGRLRQVAVEQALRTAGGHKGRAAKLLGIHPNTMTRLLSQIGADSAASDEVA</sequence>
<keyword evidence="1" id="KW-0547">Nucleotide-binding</keyword>
<keyword evidence="2" id="KW-0067">ATP-binding</keyword>
<dbReference type="GO" id="GO:0016829">
    <property type="term" value="F:lyase activity"/>
    <property type="evidence" value="ECO:0007669"/>
    <property type="project" value="UniProtKB-KW"/>
</dbReference>
<dbReference type="Gene3D" id="1.10.10.60">
    <property type="entry name" value="Homeodomain-like"/>
    <property type="match status" value="1"/>
</dbReference>
<dbReference type="InterPro" id="IPR027417">
    <property type="entry name" value="P-loop_NTPase"/>
</dbReference>
<dbReference type="OrthoDB" id="9807827at2"/>
<dbReference type="SUPFAM" id="SSF46689">
    <property type="entry name" value="Homeodomain-like"/>
    <property type="match status" value="1"/>
</dbReference>
<dbReference type="KEGG" id="llh:I41_11970"/>
<dbReference type="Proteomes" id="UP000317909">
    <property type="component" value="Chromosome"/>
</dbReference>
<protein>
    <submittedName>
        <fullName evidence="6">Formate hydrogenlyase transcriptional activator</fullName>
    </submittedName>
</protein>
<evidence type="ECO:0000313" key="7">
    <source>
        <dbReference type="Proteomes" id="UP000317909"/>
    </source>
</evidence>
<dbReference type="PANTHER" id="PTHR32071">
    <property type="entry name" value="TRANSCRIPTIONAL REGULATORY PROTEIN"/>
    <property type="match status" value="1"/>
</dbReference>
<evidence type="ECO:0000313" key="6">
    <source>
        <dbReference type="EMBL" id="QDT72032.1"/>
    </source>
</evidence>
<dbReference type="InterPro" id="IPR009057">
    <property type="entry name" value="Homeodomain-like_sf"/>
</dbReference>
<dbReference type="PANTHER" id="PTHR32071:SF57">
    <property type="entry name" value="C4-DICARBOXYLATE TRANSPORT TRANSCRIPTIONAL REGULATORY PROTEIN DCTD"/>
    <property type="match status" value="1"/>
</dbReference>
<evidence type="ECO:0000256" key="2">
    <source>
        <dbReference type="ARBA" id="ARBA00022840"/>
    </source>
</evidence>
<dbReference type="SMART" id="SM00382">
    <property type="entry name" value="AAA"/>
    <property type="match status" value="1"/>
</dbReference>
<keyword evidence="3" id="KW-0805">Transcription regulation</keyword>
<evidence type="ECO:0000256" key="4">
    <source>
        <dbReference type="ARBA" id="ARBA00023163"/>
    </source>
</evidence>
<dbReference type="PROSITE" id="PS50045">
    <property type="entry name" value="SIGMA54_INTERACT_4"/>
    <property type="match status" value="1"/>
</dbReference>
<dbReference type="InterPro" id="IPR002197">
    <property type="entry name" value="HTH_Fis"/>
</dbReference>
<dbReference type="Gene3D" id="3.40.50.300">
    <property type="entry name" value="P-loop containing nucleotide triphosphate hydrolases"/>
    <property type="match status" value="1"/>
</dbReference>
<evidence type="ECO:0000256" key="3">
    <source>
        <dbReference type="ARBA" id="ARBA00023015"/>
    </source>
</evidence>
<dbReference type="InterPro" id="IPR002078">
    <property type="entry name" value="Sigma_54_int"/>
</dbReference>
<dbReference type="SUPFAM" id="SSF52540">
    <property type="entry name" value="P-loop containing nucleoside triphosphate hydrolases"/>
    <property type="match status" value="1"/>
</dbReference>
<keyword evidence="6" id="KW-0456">Lyase</keyword>
<gene>
    <name evidence="6" type="primary">fhlA_1</name>
    <name evidence="6" type="ORF">I41_11970</name>
</gene>
<name>A0A517TUI4_9BACT</name>
<dbReference type="GO" id="GO:0005524">
    <property type="term" value="F:ATP binding"/>
    <property type="evidence" value="ECO:0007669"/>
    <property type="project" value="UniProtKB-KW"/>
</dbReference>
<keyword evidence="7" id="KW-1185">Reference proteome</keyword>